<dbReference type="NCBIfam" id="TIGR00666">
    <property type="entry name" value="PBP4"/>
    <property type="match status" value="1"/>
</dbReference>
<evidence type="ECO:0000256" key="1">
    <source>
        <dbReference type="ARBA" id="ARBA00006096"/>
    </source>
</evidence>
<dbReference type="SUPFAM" id="SSF56601">
    <property type="entry name" value="beta-lactamase/transpeptidase-like"/>
    <property type="match status" value="1"/>
</dbReference>
<organism evidence="5 6">
    <name type="scientific">Pedococcus ginsenosidimutans</name>
    <dbReference type="NCBI Taxonomy" id="490570"/>
    <lineage>
        <taxon>Bacteria</taxon>
        <taxon>Bacillati</taxon>
        <taxon>Actinomycetota</taxon>
        <taxon>Actinomycetes</taxon>
        <taxon>Micrococcales</taxon>
        <taxon>Intrasporangiaceae</taxon>
        <taxon>Pedococcus</taxon>
    </lineage>
</organism>
<proteinExistence type="inferred from homology"/>
<keyword evidence="4" id="KW-0732">Signal</keyword>
<dbReference type="Proteomes" id="UP001500556">
    <property type="component" value="Unassembled WGS sequence"/>
</dbReference>
<evidence type="ECO:0000313" key="6">
    <source>
        <dbReference type="Proteomes" id="UP001500556"/>
    </source>
</evidence>
<evidence type="ECO:0000256" key="2">
    <source>
        <dbReference type="ARBA" id="ARBA00022801"/>
    </source>
</evidence>
<feature type="region of interest" description="Disordered" evidence="3">
    <location>
        <begin position="31"/>
        <end position="81"/>
    </location>
</feature>
<comment type="similarity">
    <text evidence="1">Belongs to the peptidase S13 family.</text>
</comment>
<dbReference type="Gene3D" id="3.40.710.10">
    <property type="entry name" value="DD-peptidase/beta-lactamase superfamily"/>
    <property type="match status" value="1"/>
</dbReference>
<feature type="compositionally biased region" description="Low complexity" evidence="3">
    <location>
        <begin position="52"/>
        <end position="81"/>
    </location>
</feature>
<keyword evidence="2" id="KW-0378">Hydrolase</keyword>
<dbReference type="GO" id="GO:0004180">
    <property type="term" value="F:carboxypeptidase activity"/>
    <property type="evidence" value="ECO:0007669"/>
    <property type="project" value="UniProtKB-KW"/>
</dbReference>
<comment type="caution">
    <text evidence="5">The sequence shown here is derived from an EMBL/GenBank/DDBJ whole genome shotgun (WGS) entry which is preliminary data.</text>
</comment>
<keyword evidence="6" id="KW-1185">Reference proteome</keyword>
<dbReference type="PANTHER" id="PTHR30023:SF0">
    <property type="entry name" value="PENICILLIN-SENSITIVE CARBOXYPEPTIDASE A"/>
    <property type="match status" value="1"/>
</dbReference>
<feature type="signal peptide" evidence="4">
    <location>
        <begin position="1"/>
        <end position="30"/>
    </location>
</feature>
<dbReference type="EMBL" id="BAABLO010000005">
    <property type="protein sequence ID" value="GAA4721539.1"/>
    <property type="molecule type" value="Genomic_DNA"/>
</dbReference>
<name>A0ABP8Y5D5_9MICO</name>
<dbReference type="RefSeq" id="WP_345502798.1">
    <property type="nucleotide sequence ID" value="NZ_BAABLO010000005.1"/>
</dbReference>
<reference evidence="6" key="1">
    <citation type="journal article" date="2019" name="Int. J. Syst. Evol. Microbiol.">
        <title>The Global Catalogue of Microorganisms (GCM) 10K type strain sequencing project: providing services to taxonomists for standard genome sequencing and annotation.</title>
        <authorList>
            <consortium name="The Broad Institute Genomics Platform"/>
            <consortium name="The Broad Institute Genome Sequencing Center for Infectious Disease"/>
            <person name="Wu L."/>
            <person name="Ma J."/>
        </authorList>
    </citation>
    <scope>NUCLEOTIDE SEQUENCE [LARGE SCALE GENOMIC DNA]</scope>
    <source>
        <strain evidence="6">JCM 18961</strain>
    </source>
</reference>
<sequence length="464" mass="47699">MTISRPRPAAIATLTAVLAAAVTAASVAPAAAGTTASHDLERAASTTGVPRTTAASTSLAPLATNSRAASRSTATASTGTTTATTADLTSSIATKLASRAKDTRLGTAWSGQVVDLATGRAVWSRNTTTTRIPASNEKLVTAYVALKSLGAGATLTTTVLQGSRYKSSIYLKGAGDPTLTSARLKAMASTTASAAKAQGITTVKVLVDDSLFPAPVNATGWKAEWVPSEVAPVRALVVDQVNVMDTSVNAGYVLANQLRSYGLTVNGVGRAVVESGSTTLARSTSPSVGSMVQAMLNVSQNDYAEALFRLAALKRGFTGDWTGARANAMQVLQRYGVYTKGLVFYDGSGLSRSDRMPVTTALYLVKKMRTQPDVNSVVFASSGMPVAGVSGTLENRFTTAPTSCARSIVRAKTGSLDDVVTLSGIAQGKDGRERLFSLLVNANTATDSARAAVDALSATSTGCY</sequence>
<evidence type="ECO:0000313" key="5">
    <source>
        <dbReference type="EMBL" id="GAA4721539.1"/>
    </source>
</evidence>
<dbReference type="InterPro" id="IPR000667">
    <property type="entry name" value="Peptidase_S13"/>
</dbReference>
<dbReference type="PRINTS" id="PR00922">
    <property type="entry name" value="DADACBPTASE3"/>
</dbReference>
<dbReference type="Gene3D" id="3.50.80.20">
    <property type="entry name" value="D-Ala-D-Ala carboxypeptidase C, peptidase S13"/>
    <property type="match status" value="1"/>
</dbReference>
<protein>
    <submittedName>
        <fullName evidence="5">D-alanyl-D-alanine carboxypeptidase/D-alanyl-D-alanine-endopeptidase</fullName>
    </submittedName>
</protein>
<keyword evidence="5" id="KW-0121">Carboxypeptidase</keyword>
<keyword evidence="5" id="KW-0645">Protease</keyword>
<dbReference type="Pfam" id="PF02113">
    <property type="entry name" value="Peptidase_S13"/>
    <property type="match status" value="1"/>
</dbReference>
<evidence type="ECO:0000256" key="4">
    <source>
        <dbReference type="SAM" id="SignalP"/>
    </source>
</evidence>
<gene>
    <name evidence="5" type="primary">dacB</name>
    <name evidence="5" type="ORF">GCM10025782_19090</name>
</gene>
<accession>A0ABP8Y5D5</accession>
<feature type="chain" id="PRO_5045982392" evidence="4">
    <location>
        <begin position="31"/>
        <end position="464"/>
    </location>
</feature>
<dbReference type="PANTHER" id="PTHR30023">
    <property type="entry name" value="D-ALANYL-D-ALANINE CARBOXYPEPTIDASE"/>
    <property type="match status" value="1"/>
</dbReference>
<evidence type="ECO:0000256" key="3">
    <source>
        <dbReference type="SAM" id="MobiDB-lite"/>
    </source>
</evidence>
<dbReference type="InterPro" id="IPR012338">
    <property type="entry name" value="Beta-lactam/transpept-like"/>
</dbReference>